<dbReference type="InterPro" id="IPR013783">
    <property type="entry name" value="Ig-like_fold"/>
</dbReference>
<dbReference type="PANTHER" id="PTHR48098:SF3">
    <property type="entry name" value="IRON(III) ENTEROBACTIN ESTERASE"/>
    <property type="match status" value="1"/>
</dbReference>
<dbReference type="InterPro" id="IPR014756">
    <property type="entry name" value="Ig_E-set"/>
</dbReference>
<proteinExistence type="inferred from homology"/>
<keyword evidence="7" id="KW-1185">Reference proteome</keyword>
<dbReference type="InterPro" id="IPR021764">
    <property type="entry name" value="Enterochelin_esterase_N"/>
</dbReference>
<comment type="similarity">
    <text evidence="4">Belongs to the Fes family.</text>
</comment>
<keyword evidence="3" id="KW-0378">Hydrolase</keyword>
<dbReference type="InterPro" id="IPR000801">
    <property type="entry name" value="Esterase-like"/>
</dbReference>
<dbReference type="Proteomes" id="UP000032503">
    <property type="component" value="Unassembled WGS sequence"/>
</dbReference>
<dbReference type="EMBL" id="JYFC01000003">
    <property type="protein sequence ID" value="KJC64236.1"/>
    <property type="molecule type" value="Genomic_DNA"/>
</dbReference>
<dbReference type="InterPro" id="IPR050583">
    <property type="entry name" value="Mycobacterial_A85_antigen"/>
</dbReference>
<dbReference type="SUPFAM" id="SSF81296">
    <property type="entry name" value="E set domains"/>
    <property type="match status" value="1"/>
</dbReference>
<name>A0ABR5CF84_9MICO</name>
<dbReference type="Gene3D" id="2.60.40.10">
    <property type="entry name" value="Immunoglobulins"/>
    <property type="match status" value="1"/>
</dbReference>
<sequence length="415" mass="46370">MRYETGWREPATGRRVEALRAELATTDDRAKVIAEFWAEVETEGAPLVAPIDGDDDGVAVTFLWRDDTGTTEHVGLGGGLVLNDWEQHLLRRLPDTDVFHLTLRLPRDTRVAYQYAPDIHGHWDPWLETAEQWPVYSRFVHDPLNPPAHLDRDPYPSSVLDLDPGRDVDLVAALDRPASGSLTEHQLVSTALGGERHYWVYLPPGEEPVENVLWSFDGANCLGGIRPPQNLVQSLVSSGTIARTAIVFIDNPYQSRQAEVLFEVPLDEFVCNELVPHVRSHYEFPAERERNIIAGFSGGGEAAIITAAHESALFGKVIAGSPGIAYMRRGHEPRELYARFRAALPPQDTRFVLTVGELEVDRVYDIPSLYTAAHEFTEILQEAQFDVTLFTGPNGHDYFSSHVLFARGLQHLLTP</sequence>
<keyword evidence="2" id="KW-0963">Cytoplasm</keyword>
<organism evidence="6 7">
    <name type="scientific">Agreia bicolorata</name>
    <dbReference type="NCBI Taxonomy" id="110935"/>
    <lineage>
        <taxon>Bacteria</taxon>
        <taxon>Bacillati</taxon>
        <taxon>Actinomycetota</taxon>
        <taxon>Actinomycetes</taxon>
        <taxon>Micrococcales</taxon>
        <taxon>Microbacteriaceae</taxon>
        <taxon>Agreia</taxon>
    </lineage>
</organism>
<evidence type="ECO:0000259" key="5">
    <source>
        <dbReference type="Pfam" id="PF11806"/>
    </source>
</evidence>
<accession>A0ABR5CF84</accession>
<dbReference type="PANTHER" id="PTHR48098">
    <property type="entry name" value="ENTEROCHELIN ESTERASE-RELATED"/>
    <property type="match status" value="1"/>
</dbReference>
<comment type="caution">
    <text evidence="6">The sequence shown here is derived from an EMBL/GenBank/DDBJ whole genome shotgun (WGS) entry which is preliminary data.</text>
</comment>
<dbReference type="InterPro" id="IPR029058">
    <property type="entry name" value="AB_hydrolase_fold"/>
</dbReference>
<evidence type="ECO:0000256" key="4">
    <source>
        <dbReference type="ARBA" id="ARBA00024201"/>
    </source>
</evidence>
<evidence type="ECO:0000256" key="3">
    <source>
        <dbReference type="ARBA" id="ARBA00022801"/>
    </source>
</evidence>
<dbReference type="SUPFAM" id="SSF53474">
    <property type="entry name" value="alpha/beta-Hydrolases"/>
    <property type="match status" value="1"/>
</dbReference>
<feature type="domain" description="Enterochelin esterase N-terminal" evidence="5">
    <location>
        <begin position="59"/>
        <end position="163"/>
    </location>
</feature>
<evidence type="ECO:0000256" key="1">
    <source>
        <dbReference type="ARBA" id="ARBA00004496"/>
    </source>
</evidence>
<comment type="subcellular location">
    <subcellularLocation>
        <location evidence="1">Cytoplasm</location>
    </subcellularLocation>
</comment>
<evidence type="ECO:0000313" key="7">
    <source>
        <dbReference type="Proteomes" id="UP000032503"/>
    </source>
</evidence>
<dbReference type="Pfam" id="PF11806">
    <property type="entry name" value="Enterochelin_N"/>
    <property type="match status" value="1"/>
</dbReference>
<evidence type="ECO:0000313" key="6">
    <source>
        <dbReference type="EMBL" id="KJC64236.1"/>
    </source>
</evidence>
<protein>
    <recommendedName>
        <fullName evidence="5">Enterochelin esterase N-terminal domain-containing protein</fullName>
    </recommendedName>
</protein>
<gene>
    <name evidence="6" type="ORF">TZ00_07055</name>
</gene>
<evidence type="ECO:0000256" key="2">
    <source>
        <dbReference type="ARBA" id="ARBA00022490"/>
    </source>
</evidence>
<reference evidence="6 7" key="1">
    <citation type="journal article" date="2001" name="Int. J. Syst. Evol. Microbiol.">
        <title>Agreia bicolorata gen. nov., sp. nov., to accommodate actinobacteria isolated from narrow reed grass infected by the nematode Heteroanguina graminophila.</title>
        <authorList>
            <person name="Evtushenko L.I."/>
            <person name="Dorofeeva L.V."/>
            <person name="Dobrovolskaya T.G."/>
            <person name="Streshinskaya G.M."/>
            <person name="Subbotin S.A."/>
            <person name="Tiedje J.M."/>
        </authorList>
    </citation>
    <scope>NUCLEOTIDE SEQUENCE [LARGE SCALE GENOMIC DNA]</scope>
    <source>
        <strain evidence="6 7">VKM Ac-1804</strain>
    </source>
</reference>
<dbReference type="Gene3D" id="3.40.50.1820">
    <property type="entry name" value="alpha/beta hydrolase"/>
    <property type="match status" value="1"/>
</dbReference>
<dbReference type="Pfam" id="PF00756">
    <property type="entry name" value="Esterase"/>
    <property type="match status" value="1"/>
</dbReference>
<dbReference type="RefSeq" id="WP_044440524.1">
    <property type="nucleotide sequence ID" value="NZ_JYFC01000003.1"/>
</dbReference>